<sequence length="97" mass="10918">MKKLIIGLFIVLILFIGYTDFTKGTINHELLHENDSTSSIEAEAKPGDTLISMMERHDILPVNFNIDQLSQDFTQLNQGLPPQKIVAGQYYSLPVVK</sequence>
<dbReference type="RefSeq" id="WP_041059354.1">
    <property type="nucleotide sequence ID" value="NZ_JXRR01000017.1"/>
</dbReference>
<keyword evidence="2" id="KW-1185">Reference proteome</keyword>
<dbReference type="AlphaFoldDB" id="A0A0C2VAR6"/>
<dbReference type="EMBL" id="JXRR01000017">
    <property type="protein sequence ID" value="KIL46007.1"/>
    <property type="molecule type" value="Genomic_DNA"/>
</dbReference>
<dbReference type="PATRIC" id="fig|220754.4.peg.2698"/>
<proteinExistence type="predicted"/>
<evidence type="ECO:0008006" key="3">
    <source>
        <dbReference type="Google" id="ProtNLM"/>
    </source>
</evidence>
<dbReference type="Proteomes" id="UP000031972">
    <property type="component" value="Unassembled WGS sequence"/>
</dbReference>
<comment type="caution">
    <text evidence="1">The sequence shown here is derived from an EMBL/GenBank/DDBJ whole genome shotgun (WGS) entry which is preliminary data.</text>
</comment>
<protein>
    <recommendedName>
        <fullName evidence="3">LysM domain-containing protein</fullName>
    </recommendedName>
</protein>
<gene>
    <name evidence="1" type="ORF">KR50_26820</name>
</gene>
<accession>A0A0C2VAR6</accession>
<evidence type="ECO:0000313" key="2">
    <source>
        <dbReference type="Proteomes" id="UP000031972"/>
    </source>
</evidence>
<name>A0A0C2VAR6_9BACL</name>
<organism evidence="1 2">
    <name type="scientific">Jeotgalibacillus campisalis</name>
    <dbReference type="NCBI Taxonomy" id="220754"/>
    <lineage>
        <taxon>Bacteria</taxon>
        <taxon>Bacillati</taxon>
        <taxon>Bacillota</taxon>
        <taxon>Bacilli</taxon>
        <taxon>Bacillales</taxon>
        <taxon>Caryophanaceae</taxon>
        <taxon>Jeotgalibacillus</taxon>
    </lineage>
</organism>
<dbReference type="OrthoDB" id="2691912at2"/>
<evidence type="ECO:0000313" key="1">
    <source>
        <dbReference type="EMBL" id="KIL46007.1"/>
    </source>
</evidence>
<reference evidence="1 2" key="1">
    <citation type="submission" date="2015-01" db="EMBL/GenBank/DDBJ databases">
        <title>Jeotgalibacillus campisalis genome sequencing.</title>
        <authorList>
            <person name="Goh K.M."/>
            <person name="Chan K.-G."/>
            <person name="Yaakop A.S."/>
            <person name="Ee R."/>
            <person name="Gan H.M."/>
            <person name="Chan C.S."/>
        </authorList>
    </citation>
    <scope>NUCLEOTIDE SEQUENCE [LARGE SCALE GENOMIC DNA]</scope>
    <source>
        <strain evidence="1 2">SF-57</strain>
    </source>
</reference>